<evidence type="ECO:0000256" key="2">
    <source>
        <dbReference type="PROSITE-ProRule" id="PRU00284"/>
    </source>
</evidence>
<keyword evidence="1 2" id="KW-0807">Transducer</keyword>
<dbReference type="SMART" id="SM00283">
    <property type="entry name" value="MA"/>
    <property type="match status" value="1"/>
</dbReference>
<sequence length="478" mass="52381">MTLEFIQIGVSEVMATEGIQQITEDAIRKVARDCGSLSMECSDVAGYVEAVAGRISDHLGKLDELEEVTKTLLTDQARVSDSTDEARLLSEQAKTKLEEGREAIDDTIAGFKGLTELIVQLGERMAGFASAMHQVQNVSSTIEVIARKTNMLALNATIEAARAGEAGRSFAVVAAEVKKLAHDTRSATSQIAETIGELTREAGAVTSEINDSVERSRAAQTGFDIIGGTMSEVSDLVGMVDRQTEGIAHSTSLIQSSVDRVQAGLSEFAEDARDNGGKLVQAEKRLGHLEMLTNTMLNTLANSGAEIDDTPMILKAQQNMRDIQAVIEKAIDEGEITLEQVFDRNYREQPGSDPKQYDTDFCETADRHIRPILDHIMAGDNRIIGTTIGDPNGFLPTHTSDRSQPQGSDPVWNDAHCRNRRILMDEQTRYAHGNDQLTLMSYLMTRGDEAIPVKNVYVPLFIKGKRWGNYELAYRDDG</sequence>
<evidence type="ECO:0000259" key="3">
    <source>
        <dbReference type="PROSITE" id="PS50111"/>
    </source>
</evidence>
<dbReference type="GO" id="GO:0007165">
    <property type="term" value="P:signal transduction"/>
    <property type="evidence" value="ECO:0007669"/>
    <property type="project" value="UniProtKB-KW"/>
</dbReference>
<dbReference type="EMBL" id="JACICF010000001">
    <property type="protein sequence ID" value="MBB3763711.1"/>
    <property type="molecule type" value="Genomic_DNA"/>
</dbReference>
<dbReference type="PROSITE" id="PS50111">
    <property type="entry name" value="CHEMOTAXIS_TRANSDUC_2"/>
    <property type="match status" value="1"/>
</dbReference>
<evidence type="ECO:0000313" key="5">
    <source>
        <dbReference type="Proteomes" id="UP000578569"/>
    </source>
</evidence>
<name>A0A839YTX4_9SPHN</name>
<dbReference type="InterPro" id="IPR004089">
    <property type="entry name" value="MCPsignal_dom"/>
</dbReference>
<comment type="caution">
    <text evidence="4">The sequence shown here is derived from an EMBL/GenBank/DDBJ whole genome shotgun (WGS) entry which is preliminary data.</text>
</comment>
<dbReference type="Gene3D" id="1.10.287.950">
    <property type="entry name" value="Methyl-accepting chemotaxis protein"/>
    <property type="match status" value="1"/>
</dbReference>
<proteinExistence type="predicted"/>
<dbReference type="RefSeq" id="WP_183933041.1">
    <property type="nucleotide sequence ID" value="NZ_JACICF010000001.1"/>
</dbReference>
<organism evidence="4 5">
    <name type="scientific">Sphingomicrobium lutaoense</name>
    <dbReference type="NCBI Taxonomy" id="515949"/>
    <lineage>
        <taxon>Bacteria</taxon>
        <taxon>Pseudomonadati</taxon>
        <taxon>Pseudomonadota</taxon>
        <taxon>Alphaproteobacteria</taxon>
        <taxon>Sphingomonadales</taxon>
        <taxon>Sphingomonadaceae</taxon>
        <taxon>Sphingomicrobium</taxon>
    </lineage>
</organism>
<accession>A0A839YTX4</accession>
<dbReference type="PANTHER" id="PTHR32089:SF112">
    <property type="entry name" value="LYSOZYME-LIKE PROTEIN-RELATED"/>
    <property type="match status" value="1"/>
</dbReference>
<dbReference type="AlphaFoldDB" id="A0A839YTX4"/>
<dbReference type="PANTHER" id="PTHR32089">
    <property type="entry name" value="METHYL-ACCEPTING CHEMOTAXIS PROTEIN MCPB"/>
    <property type="match status" value="1"/>
</dbReference>
<evidence type="ECO:0000313" key="4">
    <source>
        <dbReference type="EMBL" id="MBB3763711.1"/>
    </source>
</evidence>
<feature type="domain" description="Methyl-accepting transducer" evidence="3">
    <location>
        <begin position="33"/>
        <end position="269"/>
    </location>
</feature>
<gene>
    <name evidence="4" type="ORF">FHS50_000734</name>
</gene>
<reference evidence="4 5" key="1">
    <citation type="submission" date="2020-08" db="EMBL/GenBank/DDBJ databases">
        <title>Genomic Encyclopedia of Type Strains, Phase IV (KMG-IV): sequencing the most valuable type-strain genomes for metagenomic binning, comparative biology and taxonomic classification.</title>
        <authorList>
            <person name="Goeker M."/>
        </authorList>
    </citation>
    <scope>NUCLEOTIDE SEQUENCE [LARGE SCALE GENOMIC DNA]</scope>
    <source>
        <strain evidence="4 5">DSM 24194</strain>
    </source>
</reference>
<evidence type="ECO:0000256" key="1">
    <source>
        <dbReference type="ARBA" id="ARBA00023224"/>
    </source>
</evidence>
<dbReference type="SUPFAM" id="SSF58104">
    <property type="entry name" value="Methyl-accepting chemotaxis protein (MCP) signaling domain"/>
    <property type="match status" value="1"/>
</dbReference>
<protein>
    <submittedName>
        <fullName evidence="4">Methyl-accepting chemotaxis protein</fullName>
    </submittedName>
</protein>
<dbReference type="Pfam" id="PF00015">
    <property type="entry name" value="MCPsignal"/>
    <property type="match status" value="1"/>
</dbReference>
<keyword evidence="5" id="KW-1185">Reference proteome</keyword>
<dbReference type="Proteomes" id="UP000578569">
    <property type="component" value="Unassembled WGS sequence"/>
</dbReference>
<dbReference type="GO" id="GO:0016020">
    <property type="term" value="C:membrane"/>
    <property type="evidence" value="ECO:0007669"/>
    <property type="project" value="InterPro"/>
</dbReference>